<gene>
    <name evidence="2" type="ORF">LXN57_33925</name>
</gene>
<dbReference type="PANTHER" id="PTHR34202">
    <property type="entry name" value="UPF0548 PROTEIN"/>
    <property type="match status" value="1"/>
</dbReference>
<comment type="caution">
    <text evidence="2">The sequence shown here is derived from an EMBL/GenBank/DDBJ whole genome shotgun (WGS) entry which is preliminary data.</text>
</comment>
<proteinExistence type="predicted"/>
<protein>
    <submittedName>
        <fullName evidence="2">DUF1990 domain-containing protein</fullName>
    </submittedName>
</protein>
<accession>A0ABT0YBB4</accession>
<dbReference type="InterPro" id="IPR014457">
    <property type="entry name" value="UCP010260"/>
</dbReference>
<reference evidence="2 3" key="1">
    <citation type="submission" date="2022-06" db="EMBL/GenBank/DDBJ databases">
        <title>Actinoplanes abujensis sp. nov., isolated from Nigerian arid soil.</title>
        <authorList>
            <person name="Ding P."/>
        </authorList>
    </citation>
    <scope>NUCLEOTIDE SEQUENCE [LARGE SCALE GENOMIC DNA]</scope>
    <source>
        <strain evidence="3">TRM88002</strain>
    </source>
</reference>
<dbReference type="InterPro" id="IPR018960">
    <property type="entry name" value="DUF1990"/>
</dbReference>
<evidence type="ECO:0000313" key="2">
    <source>
        <dbReference type="EMBL" id="MCM4082579.1"/>
    </source>
</evidence>
<evidence type="ECO:0000259" key="1">
    <source>
        <dbReference type="Pfam" id="PF09348"/>
    </source>
</evidence>
<dbReference type="Pfam" id="PF09348">
    <property type="entry name" value="DUF1990"/>
    <property type="match status" value="1"/>
</dbReference>
<sequence>MQKALTYAEVGATREGPLPAGYDHVFRDVRLGEGRTTYEKAVDGLFHWQMHRAAGLSVRDAPGPAAPGVDVTLRLLFLSIPCRVVYTIDEPNRRGFGYGTLPGHPESGEEAFFVVLKDDGEVRFQLRAFSRPANFLVRLGSPVAKQVQRYATNRYVSAMQQVSRG</sequence>
<feature type="domain" description="DUF1990" evidence="1">
    <location>
        <begin position="6"/>
        <end position="157"/>
    </location>
</feature>
<dbReference type="PANTHER" id="PTHR34202:SF1">
    <property type="entry name" value="UPF0548 PROTEIN"/>
    <property type="match status" value="1"/>
</dbReference>
<dbReference type="PIRSF" id="PIRSF010260">
    <property type="entry name" value="UCP010260"/>
    <property type="match status" value="1"/>
</dbReference>
<name>A0ABT0YBB4_9ACTN</name>
<keyword evidence="3" id="KW-1185">Reference proteome</keyword>
<dbReference type="RefSeq" id="WP_251802310.1">
    <property type="nucleotide sequence ID" value="NZ_JAMQOL010000049.1"/>
</dbReference>
<organism evidence="2 3">
    <name type="scientific">Paractinoplanes hotanensis</name>
    <dbReference type="NCBI Taxonomy" id="2906497"/>
    <lineage>
        <taxon>Bacteria</taxon>
        <taxon>Bacillati</taxon>
        <taxon>Actinomycetota</taxon>
        <taxon>Actinomycetes</taxon>
        <taxon>Micromonosporales</taxon>
        <taxon>Micromonosporaceae</taxon>
        <taxon>Paractinoplanes</taxon>
    </lineage>
</organism>
<evidence type="ECO:0000313" key="3">
    <source>
        <dbReference type="Proteomes" id="UP001523216"/>
    </source>
</evidence>
<dbReference type="Proteomes" id="UP001523216">
    <property type="component" value="Unassembled WGS sequence"/>
</dbReference>
<dbReference type="EMBL" id="JAMQOL010000049">
    <property type="protein sequence ID" value="MCM4082579.1"/>
    <property type="molecule type" value="Genomic_DNA"/>
</dbReference>